<feature type="compositionally biased region" description="Basic and acidic residues" evidence="7">
    <location>
        <begin position="1072"/>
        <end position="1093"/>
    </location>
</feature>
<feature type="region of interest" description="Disordered" evidence="7">
    <location>
        <begin position="1017"/>
        <end position="1153"/>
    </location>
</feature>
<name>A0A6P5KNB5_PHACI</name>
<dbReference type="GeneID" id="110211909"/>
<keyword evidence="9" id="KW-1185">Reference proteome</keyword>
<comment type="function">
    <text evidence="3">Required for brain and eye development. Promotes the disassembly of phosphorylated vimentin intermediate filaments (IF) during mitosis and may play a role in the trafficking and distribution of IF proteins and other cellular factors to daughter cells during progenitor cell division. Required for survival, renewal and mitogen-stimulated proliferation of neural progenitor cells.</text>
</comment>
<evidence type="ECO:0000256" key="6">
    <source>
        <dbReference type="SAM" id="Coils"/>
    </source>
</evidence>
<feature type="coiled-coil region" evidence="6">
    <location>
        <begin position="228"/>
        <end position="287"/>
    </location>
</feature>
<feature type="region of interest" description="Disordered" evidence="7">
    <location>
        <begin position="795"/>
        <end position="970"/>
    </location>
</feature>
<feature type="region of interest" description="Disordered" evidence="7">
    <location>
        <begin position="599"/>
        <end position="623"/>
    </location>
</feature>
<feature type="compositionally biased region" description="Basic and acidic residues" evidence="7">
    <location>
        <begin position="1560"/>
        <end position="1571"/>
    </location>
</feature>
<evidence type="ECO:0000313" key="10">
    <source>
        <dbReference type="RefSeq" id="XP_020847163.1"/>
    </source>
</evidence>
<feature type="compositionally biased region" description="Basic and acidic residues" evidence="7">
    <location>
        <begin position="599"/>
        <end position="609"/>
    </location>
</feature>
<dbReference type="GO" id="GO:0019215">
    <property type="term" value="F:intermediate filament binding"/>
    <property type="evidence" value="ECO:0007669"/>
    <property type="project" value="InterPro"/>
</dbReference>
<feature type="compositionally biased region" description="Basic and acidic residues" evidence="7">
    <location>
        <begin position="1641"/>
        <end position="1653"/>
    </location>
</feature>
<evidence type="ECO:0000256" key="5">
    <source>
        <dbReference type="RuleBase" id="RU000685"/>
    </source>
</evidence>
<feature type="compositionally biased region" description="Basic and acidic residues" evidence="7">
    <location>
        <begin position="1327"/>
        <end position="1337"/>
    </location>
</feature>
<dbReference type="InterPro" id="IPR039008">
    <property type="entry name" value="IF_rod_dom"/>
</dbReference>
<dbReference type="KEGG" id="pcw:110211909"/>
<feature type="compositionally biased region" description="Basic and acidic residues" evidence="7">
    <location>
        <begin position="900"/>
        <end position="919"/>
    </location>
</feature>
<dbReference type="GO" id="GO:0005882">
    <property type="term" value="C:intermediate filament"/>
    <property type="evidence" value="ECO:0007669"/>
    <property type="project" value="UniProtKB-KW"/>
</dbReference>
<feature type="compositionally biased region" description="Acidic residues" evidence="7">
    <location>
        <begin position="1121"/>
        <end position="1132"/>
    </location>
</feature>
<feature type="compositionally biased region" description="Basic and acidic residues" evidence="7">
    <location>
        <begin position="1133"/>
        <end position="1147"/>
    </location>
</feature>
<feature type="region of interest" description="Disordered" evidence="7">
    <location>
        <begin position="1240"/>
        <end position="1721"/>
    </location>
</feature>
<feature type="compositionally biased region" description="Basic and acidic residues" evidence="7">
    <location>
        <begin position="1616"/>
        <end position="1631"/>
    </location>
</feature>
<dbReference type="PROSITE" id="PS51842">
    <property type="entry name" value="IF_ROD_2"/>
    <property type="match status" value="1"/>
</dbReference>
<comment type="similarity">
    <text evidence="5">Belongs to the intermediate filament family.</text>
</comment>
<feature type="compositionally biased region" description="Acidic residues" evidence="7">
    <location>
        <begin position="1533"/>
        <end position="1559"/>
    </location>
</feature>
<dbReference type="Gene3D" id="1.20.5.170">
    <property type="match status" value="1"/>
</dbReference>
<evidence type="ECO:0000313" key="9">
    <source>
        <dbReference type="Proteomes" id="UP000515140"/>
    </source>
</evidence>
<feature type="domain" description="IF rod" evidence="8">
    <location>
        <begin position="9"/>
        <end position="316"/>
    </location>
</feature>
<feature type="compositionally biased region" description="Basic and acidic residues" evidence="7">
    <location>
        <begin position="1196"/>
        <end position="1210"/>
    </location>
</feature>
<dbReference type="GO" id="GO:0031730">
    <property type="term" value="F:CCR5 chemokine receptor binding"/>
    <property type="evidence" value="ECO:0007669"/>
    <property type="project" value="TreeGrafter"/>
</dbReference>
<feature type="compositionally biased region" description="Acidic residues" evidence="7">
    <location>
        <begin position="1476"/>
        <end position="1497"/>
    </location>
</feature>
<proteinExistence type="inferred from homology"/>
<keyword evidence="1 5" id="KW-0403">Intermediate filament</keyword>
<dbReference type="InterPro" id="IPR031211">
    <property type="entry name" value="Nestin"/>
</dbReference>
<evidence type="ECO:0000256" key="3">
    <source>
        <dbReference type="ARBA" id="ARBA00058665"/>
    </source>
</evidence>
<feature type="region of interest" description="Disordered" evidence="7">
    <location>
        <begin position="1174"/>
        <end position="1225"/>
    </location>
</feature>
<feature type="region of interest" description="Disordered" evidence="7">
    <location>
        <begin position="495"/>
        <end position="563"/>
    </location>
</feature>
<dbReference type="PROSITE" id="PS00226">
    <property type="entry name" value="IF_ROD_1"/>
    <property type="match status" value="1"/>
</dbReference>
<dbReference type="Proteomes" id="UP000515140">
    <property type="component" value="Unplaced"/>
</dbReference>
<dbReference type="SUPFAM" id="SSF64593">
    <property type="entry name" value="Intermediate filament protein, coiled coil region"/>
    <property type="match status" value="2"/>
</dbReference>
<feature type="compositionally biased region" description="Basic and acidic residues" evidence="7">
    <location>
        <begin position="1381"/>
        <end position="1396"/>
    </location>
</feature>
<feature type="region of interest" description="Disordered" evidence="7">
    <location>
        <begin position="640"/>
        <end position="768"/>
    </location>
</feature>
<feature type="compositionally biased region" description="Basic and acidic residues" evidence="7">
    <location>
        <begin position="1743"/>
        <end position="1757"/>
    </location>
</feature>
<dbReference type="SMART" id="SM01391">
    <property type="entry name" value="Filament"/>
    <property type="match status" value="1"/>
</dbReference>
<protein>
    <recommendedName>
        <fullName evidence="4">Nestin</fullName>
    </recommendedName>
</protein>
<keyword evidence="2 6" id="KW-0175">Coiled coil</keyword>
<gene>
    <name evidence="10" type="primary">NES</name>
</gene>
<dbReference type="InParanoid" id="A0A6P5KNB5"/>
<feature type="compositionally biased region" description="Basic and acidic residues" evidence="7">
    <location>
        <begin position="1581"/>
        <end position="1607"/>
    </location>
</feature>
<dbReference type="PANTHER" id="PTHR47051:SF1">
    <property type="entry name" value="NESTIN"/>
    <property type="match status" value="1"/>
</dbReference>
<feature type="compositionally biased region" description="Acidic residues" evidence="7">
    <location>
        <begin position="952"/>
        <end position="970"/>
    </location>
</feature>
<reference evidence="10" key="1">
    <citation type="submission" date="2025-08" db="UniProtKB">
        <authorList>
            <consortium name="RefSeq"/>
        </authorList>
    </citation>
    <scope>IDENTIFICATION</scope>
    <source>
        <tissue evidence="10">Spleen</tissue>
    </source>
</reference>
<dbReference type="Pfam" id="PF00038">
    <property type="entry name" value="Filament"/>
    <property type="match status" value="1"/>
</dbReference>
<evidence type="ECO:0000256" key="2">
    <source>
        <dbReference type="ARBA" id="ARBA00023054"/>
    </source>
</evidence>
<evidence type="ECO:0000259" key="8">
    <source>
        <dbReference type="PROSITE" id="PS51842"/>
    </source>
</evidence>
<dbReference type="FunCoup" id="A0A6P5KNB5">
    <property type="interactions" value="352"/>
</dbReference>
<feature type="compositionally biased region" description="Basic and acidic residues" evidence="7">
    <location>
        <begin position="1445"/>
        <end position="1469"/>
    </location>
</feature>
<accession>A0A6P5KNB5</accession>
<dbReference type="InterPro" id="IPR018039">
    <property type="entry name" value="IF_conserved"/>
</dbReference>
<feature type="compositionally biased region" description="Basic and acidic residues" evidence="7">
    <location>
        <begin position="1031"/>
        <end position="1043"/>
    </location>
</feature>
<feature type="compositionally biased region" description="Basic and acidic residues" evidence="7">
    <location>
        <begin position="748"/>
        <end position="761"/>
    </location>
</feature>
<dbReference type="Gene3D" id="1.20.5.1160">
    <property type="entry name" value="Vasodilator-stimulated phosphoprotein"/>
    <property type="match status" value="1"/>
</dbReference>
<evidence type="ECO:0000256" key="4">
    <source>
        <dbReference type="ARBA" id="ARBA00072273"/>
    </source>
</evidence>
<feature type="compositionally biased region" description="Basic and acidic residues" evidence="7">
    <location>
        <begin position="1240"/>
        <end position="1249"/>
    </location>
</feature>
<evidence type="ECO:0000256" key="1">
    <source>
        <dbReference type="ARBA" id="ARBA00022754"/>
    </source>
</evidence>
<feature type="compositionally biased region" description="Acidic residues" evidence="7">
    <location>
        <begin position="1409"/>
        <end position="1420"/>
    </location>
</feature>
<feature type="coiled-coil region" evidence="6">
    <location>
        <begin position="13"/>
        <end position="47"/>
    </location>
</feature>
<feature type="compositionally biased region" description="Acidic residues" evidence="7">
    <location>
        <begin position="1211"/>
        <end position="1222"/>
    </location>
</feature>
<evidence type="ECO:0000256" key="7">
    <source>
        <dbReference type="SAM" id="MobiDB-lite"/>
    </source>
</evidence>
<dbReference type="FunFam" id="1.20.5.170:FF:000081">
    <property type="entry name" value="Nestin"/>
    <property type="match status" value="1"/>
</dbReference>
<dbReference type="PANTHER" id="PTHR47051">
    <property type="entry name" value="NESTIN"/>
    <property type="match status" value="1"/>
</dbReference>
<feature type="compositionally biased region" description="Basic and acidic residues" evidence="7">
    <location>
        <begin position="660"/>
        <end position="673"/>
    </location>
</feature>
<organism evidence="9 10">
    <name type="scientific">Phascolarctos cinereus</name>
    <name type="common">Koala</name>
    <dbReference type="NCBI Taxonomy" id="38626"/>
    <lineage>
        <taxon>Eukaryota</taxon>
        <taxon>Metazoa</taxon>
        <taxon>Chordata</taxon>
        <taxon>Craniata</taxon>
        <taxon>Vertebrata</taxon>
        <taxon>Euteleostomi</taxon>
        <taxon>Mammalia</taxon>
        <taxon>Metatheria</taxon>
        <taxon>Diprotodontia</taxon>
        <taxon>Phascolarctidae</taxon>
        <taxon>Phascolarctos</taxon>
    </lineage>
</organism>
<dbReference type="RefSeq" id="XP_020847163.1">
    <property type="nucleotide sequence ID" value="XM_020991504.1"/>
</dbReference>
<feature type="compositionally biased region" description="Basic and acidic residues" evidence="7">
    <location>
        <begin position="682"/>
        <end position="695"/>
    </location>
</feature>
<feature type="compositionally biased region" description="Polar residues" evidence="7">
    <location>
        <begin position="1296"/>
        <end position="1305"/>
    </location>
</feature>
<dbReference type="CTD" id="10763"/>
<sequence length="1793" mass="200668">MMEGCLGEESVQMWELNRRLEAYLSRVKSLEEQNERLRLEIGSLRELPGEPSWRSQAEEELSALRALLDQRWSEKHAAEVARDNLLEEVEGVASRCQQQRLARERAKEQVAESRRLLEAEKWAGVCLGNQAAELEKELEALVVAHEQERAGMSAQVARSALGLETFRRAPDNAPAPDVQDLARTFGEAWRGAVEGYQARVACMEASLGQARERLGQAMQGTREGQREVQRLDVERAALQSRREMLEQRLEGQWQEQQESGEKYQLVVEALEQEKQDLHNQIAQVLEDRQQLMHLKMSLNLEVATYRTLLEAESSRLHTSNIDSKATAIFPDPKVELCIPGTPEIRRPGPWPPVLSPTPLPMVDTPRTPMPTFVKSQGFLPTQTPTLASTPIPPISQAHHSGSRREVQAQVAPSYLLQGPSFDGPKPKDSDHLAALKLPWAKAKVGIGVGSNLGSEEPGIEKQQVPSFPCPDELMEQVEDGKIDLAIDSAIDPMKAKDGEEEKEELSGFSSSQPPAPDPSKYQKKEETEIQGVAEEEEEAKETITENLEQEAWQKGGALDREEIQETLRLPGEIQETPEISEEKFQDTLRILDGEIKEALKLPGEERQETQKLPSEGFQETQSLLGKETQETQILLGEEIQETQKLPGEEFQKIQGLPSKEIQETQKLPSEELQKTQGLPSKEIQETQKLPSEELQKTQGLPSKEIQETQKLPSEELQETQILLGEEIQETQKLPDEEFQKTQGLPSKEIQETQKLPSEELQKTQGLPSKEIQETQILLGEEIQETQKLPGEEFQKIQGLPSKEIQETQKLPSEELQETQKLPSEELQETQSLASKEIQETQILPDEEIQENLPCGENQKILSFPGEENQEILKSPENEMQETLRSLGEENEEILSSPKEGNLEREEKQDSLGSPEENKQETVSSLEGVLERKENQETLGSPDDIQEMVSSPEDLEREDNEETLGPPEEENQEILKPLKEEIQEILCFSEDKNQEREEMQEILGLSEKEMQETLRSLDKGNLEMEENQEIPEEGKVELERKENQETLQSLEVESLALQKPEDVARMGQGQSSGRDEKGPCEIGKDHEETAKLKPGEQSGLERNWEVVEEAGLQYGSSAESWQAEEEELGSQESEEQKFPTKETIEEGMTKGPQVEFKEVESPELGAMAEQMLKEDGAFRKSDGVTPGDNGSIVGLKPSEKEEVRSQEQLEREESELENWEEGPSEPHYVEVILETSVEQLERQTGKHVQETDELNQQSNRLLMESGSHPHLEATELLEELEQGKSLGMGEDLRPPSDTFSAKTTIDNTDDEEGATIQSHLMGQGGPQEETKQEVRASEDLQSPQVEGYSEQMPQPFSSLPKDPLGSSFRADSNQELWESWETEERTRASEELVREIGKVGVQDSSAVFQEEVEESEEDDLSETLPDSTPLGLYSRDPDSSSWGIIGKEHPSPQEEHKDDTWDSPPRHAEASKTQPCEGEEDEEGAPDSEVSEDFEDLAADASLLPGSPGGPVGTVRHGSELLLDPPTWDRDGESDGFADEEESAEEEEDGDDDDDDDDDNDGRGEGIRHWELGHSLGSPVSYHKEEEPKEERDRNADAPSDAGEREGAENPCPAVLEVEKEMEPSDRPKSLDSDIQSDSEEEHSHDTEDRGHSDLEEEELEPPLPQSQGLLGVSDLSPSDKEYQASDGDLIDIPCRVDDSVRKSGASLNGGGPSLDQPDDIRGEILNGLGKLEEASQGKLWALEREGGEGKAPEEELSSHTQWSGGPLILEQRPFLKFTQSKEEDRDSWSSGDE</sequence>
<feature type="region of interest" description="Disordered" evidence="7">
    <location>
        <begin position="1743"/>
        <end position="1793"/>
    </location>
</feature>
<dbReference type="GO" id="GO:0030844">
    <property type="term" value="P:positive regulation of intermediate filament depolymerization"/>
    <property type="evidence" value="ECO:0007669"/>
    <property type="project" value="TreeGrafter"/>
</dbReference>